<gene>
    <name evidence="2" type="ORF">PBRASI_LOCUS10424</name>
</gene>
<evidence type="ECO:0000313" key="2">
    <source>
        <dbReference type="EMBL" id="CAG8654233.1"/>
    </source>
</evidence>
<sequence>MNTVKEKVKDMLADQIPSRRSEIPFIQKMRMSFLFVCYVSVAIFFCWKAYKLAQDERTLTYGQDDSIGIPPPTAYFTAFYNFAVDCIQFYDDGTNITCNQYISSTQFDQDASMYYASFNGSDLEFLDPNDDKNVDKNFLDELDMTISITDKTFVANTDAFMFATFLDQETQVDLAKAEAKRPRFKGLSDYESTAYSGNSYYFGKNQSYDFLYERKIFNRLKQNGVNKLSGNGDHRKITLIDSVLVPYPPDDTNYVTLRIRPKSYIVVTETENSDSSVIDFLSAVGGIYATAMGVYAFLYGADAMGPWGFVQNLPCIRRKVKAALRDSLRPNIPFSDSVLSKDLSIDEKFVAMEQRQLALELFLKEYVVSVDNVEEDENAVRAF</sequence>
<dbReference type="AlphaFoldDB" id="A0A9N9H3L7"/>
<accession>A0A9N9H3L7</accession>
<proteinExistence type="predicted"/>
<dbReference type="OrthoDB" id="2339353at2759"/>
<name>A0A9N9H3L7_9GLOM</name>
<comment type="caution">
    <text evidence="2">The sequence shown here is derived from an EMBL/GenBank/DDBJ whole genome shotgun (WGS) entry which is preliminary data.</text>
</comment>
<organism evidence="2 3">
    <name type="scientific">Paraglomus brasilianum</name>
    <dbReference type="NCBI Taxonomy" id="144538"/>
    <lineage>
        <taxon>Eukaryota</taxon>
        <taxon>Fungi</taxon>
        <taxon>Fungi incertae sedis</taxon>
        <taxon>Mucoromycota</taxon>
        <taxon>Glomeromycotina</taxon>
        <taxon>Glomeromycetes</taxon>
        <taxon>Paraglomerales</taxon>
        <taxon>Paraglomeraceae</taxon>
        <taxon>Paraglomus</taxon>
    </lineage>
</organism>
<keyword evidence="3" id="KW-1185">Reference proteome</keyword>
<evidence type="ECO:0000256" key="1">
    <source>
        <dbReference type="SAM" id="Phobius"/>
    </source>
</evidence>
<keyword evidence="1" id="KW-0812">Transmembrane</keyword>
<reference evidence="2" key="1">
    <citation type="submission" date="2021-06" db="EMBL/GenBank/DDBJ databases">
        <authorList>
            <person name="Kallberg Y."/>
            <person name="Tangrot J."/>
            <person name="Rosling A."/>
        </authorList>
    </citation>
    <scope>NUCLEOTIDE SEQUENCE</scope>
    <source>
        <strain evidence="2">BR232B</strain>
    </source>
</reference>
<feature type="non-terminal residue" evidence="2">
    <location>
        <position position="383"/>
    </location>
</feature>
<dbReference type="EMBL" id="CAJVPI010003098">
    <property type="protein sequence ID" value="CAG8654233.1"/>
    <property type="molecule type" value="Genomic_DNA"/>
</dbReference>
<keyword evidence="1" id="KW-0472">Membrane</keyword>
<protein>
    <submittedName>
        <fullName evidence="2">7393_t:CDS:1</fullName>
    </submittedName>
</protein>
<keyword evidence="1" id="KW-1133">Transmembrane helix</keyword>
<evidence type="ECO:0000313" key="3">
    <source>
        <dbReference type="Proteomes" id="UP000789739"/>
    </source>
</evidence>
<dbReference type="Proteomes" id="UP000789739">
    <property type="component" value="Unassembled WGS sequence"/>
</dbReference>
<feature type="transmembrane region" description="Helical" evidence="1">
    <location>
        <begin position="29"/>
        <end position="50"/>
    </location>
</feature>